<dbReference type="InterPro" id="IPR005538">
    <property type="entry name" value="LrgA/CidA"/>
</dbReference>
<feature type="transmembrane region" description="Helical" evidence="6">
    <location>
        <begin position="61"/>
        <end position="77"/>
    </location>
</feature>
<dbReference type="KEGG" id="mmec:FIU01_00805"/>
<evidence type="ECO:0000256" key="6">
    <source>
        <dbReference type="SAM" id="Phobius"/>
    </source>
</evidence>
<accession>A0A5B8CPL6</accession>
<proteinExistence type="predicted"/>
<dbReference type="EMBL" id="CP040946">
    <property type="protein sequence ID" value="QDC43203.1"/>
    <property type="molecule type" value="Genomic_DNA"/>
</dbReference>
<evidence type="ECO:0000256" key="2">
    <source>
        <dbReference type="ARBA" id="ARBA00022475"/>
    </source>
</evidence>
<dbReference type="RefSeq" id="WP_140002037.1">
    <property type="nucleotide sequence ID" value="NZ_CP040946.1"/>
</dbReference>
<keyword evidence="5 6" id="KW-0472">Membrane</keyword>
<evidence type="ECO:0000256" key="3">
    <source>
        <dbReference type="ARBA" id="ARBA00022692"/>
    </source>
</evidence>
<evidence type="ECO:0000256" key="5">
    <source>
        <dbReference type="ARBA" id="ARBA00023136"/>
    </source>
</evidence>
<dbReference type="AlphaFoldDB" id="A0A5B8CPL6"/>
<keyword evidence="3 6" id="KW-0812">Transmembrane</keyword>
<evidence type="ECO:0000256" key="1">
    <source>
        <dbReference type="ARBA" id="ARBA00004651"/>
    </source>
</evidence>
<protein>
    <submittedName>
        <fullName evidence="7">CidA/LrgA family protein</fullName>
    </submittedName>
</protein>
<dbReference type="PANTHER" id="PTHR33931:SF2">
    <property type="entry name" value="HOLIN-LIKE PROTEIN CIDA"/>
    <property type="match status" value="1"/>
</dbReference>
<feature type="transmembrane region" description="Helical" evidence="6">
    <location>
        <begin position="83"/>
        <end position="111"/>
    </location>
</feature>
<comment type="subcellular location">
    <subcellularLocation>
        <location evidence="1">Cell membrane</location>
        <topology evidence="1">Multi-pass membrane protein</topology>
    </subcellularLocation>
</comment>
<gene>
    <name evidence="7" type="ORF">FIU01_00805</name>
</gene>
<keyword evidence="4 6" id="KW-1133">Transmembrane helix</keyword>
<evidence type="ECO:0000313" key="7">
    <source>
        <dbReference type="EMBL" id="QDC43203.1"/>
    </source>
</evidence>
<dbReference type="PANTHER" id="PTHR33931">
    <property type="entry name" value="HOLIN-LIKE PROTEIN CIDA-RELATED"/>
    <property type="match status" value="1"/>
</dbReference>
<reference evidence="8" key="1">
    <citation type="journal article" date="2019" name="ISME J.">
        <title>Evolution in action: habitat transition from sediment to the pelagial leads to genome streamlining in Methylophilaceae.</title>
        <authorList>
            <person name="Salcher M."/>
            <person name="Schaefle D."/>
            <person name="Kaspar M."/>
            <person name="Neuenschwander S.M."/>
            <person name="Ghai R."/>
        </authorList>
    </citation>
    <scope>NUCLEOTIDE SEQUENCE [LARGE SCALE GENOMIC DNA]</scope>
    <source>
        <strain evidence="8">MMS-M-51</strain>
    </source>
</reference>
<dbReference type="GO" id="GO:0005886">
    <property type="term" value="C:plasma membrane"/>
    <property type="evidence" value="ECO:0007669"/>
    <property type="project" value="UniProtKB-SubCell"/>
</dbReference>
<dbReference type="Proteomes" id="UP000311008">
    <property type="component" value="Chromosome"/>
</dbReference>
<feature type="transmembrane region" description="Helical" evidence="6">
    <location>
        <begin position="21"/>
        <end position="40"/>
    </location>
</feature>
<organism evidence="7 8">
    <name type="scientific">Methylophilus medardicus</name>
    <dbReference type="NCBI Taxonomy" id="2588534"/>
    <lineage>
        <taxon>Bacteria</taxon>
        <taxon>Pseudomonadati</taxon>
        <taxon>Pseudomonadota</taxon>
        <taxon>Betaproteobacteria</taxon>
        <taxon>Nitrosomonadales</taxon>
        <taxon>Methylophilaceae</taxon>
        <taxon>Methylophilus</taxon>
    </lineage>
</organism>
<keyword evidence="8" id="KW-1185">Reference proteome</keyword>
<evidence type="ECO:0000256" key="4">
    <source>
        <dbReference type="ARBA" id="ARBA00022989"/>
    </source>
</evidence>
<dbReference type="Pfam" id="PF03788">
    <property type="entry name" value="LrgA"/>
    <property type="match status" value="1"/>
</dbReference>
<name>A0A5B8CPL6_9PROT</name>
<evidence type="ECO:0000313" key="8">
    <source>
        <dbReference type="Proteomes" id="UP000311008"/>
    </source>
</evidence>
<dbReference type="OrthoDB" id="385012at2"/>
<sequence length="122" mass="13412">MISGLVQLFLWQGLGELLSKFFLPGIPGPVLGLLLLLAFLCFKKQVHPDLAFVADSFRQHLGLLFVPASVGVVLFLPELQTHALAVGTSLLVSVVLTIAVTAIVLKAFWFFSLKRHKGHRHE</sequence>
<keyword evidence="2" id="KW-1003">Cell membrane</keyword>